<dbReference type="GO" id="GO:0070778">
    <property type="term" value="P:L-aspartate transmembrane transport"/>
    <property type="evidence" value="ECO:0007669"/>
    <property type="project" value="TreeGrafter"/>
</dbReference>
<comment type="subcellular location">
    <subcellularLocation>
        <location evidence="1">Cell membrane</location>
        <topology evidence="1">Multi-pass membrane protein</topology>
    </subcellularLocation>
</comment>
<dbReference type="PROSITE" id="PS00714">
    <property type="entry name" value="NA_DICARBOXYL_SYMP_2"/>
    <property type="match status" value="1"/>
</dbReference>
<evidence type="ECO:0000256" key="6">
    <source>
        <dbReference type="ARBA" id="ARBA00022847"/>
    </source>
</evidence>
<dbReference type="SUPFAM" id="SSF118215">
    <property type="entry name" value="Proton glutamate symport protein"/>
    <property type="match status" value="1"/>
</dbReference>
<feature type="transmembrane region" description="Helical" evidence="10">
    <location>
        <begin position="236"/>
        <end position="259"/>
    </location>
</feature>
<keyword evidence="8 10" id="KW-0472">Membrane</keyword>
<dbReference type="Gene3D" id="1.10.3860.10">
    <property type="entry name" value="Sodium:dicarboxylate symporter"/>
    <property type="match status" value="1"/>
</dbReference>
<keyword evidence="6" id="KW-0769">Symport</keyword>
<dbReference type="GO" id="GO:0005886">
    <property type="term" value="C:plasma membrane"/>
    <property type="evidence" value="ECO:0007669"/>
    <property type="project" value="UniProtKB-SubCell"/>
</dbReference>
<dbReference type="InterPro" id="IPR036458">
    <property type="entry name" value="Na:dicarbo_symporter_sf"/>
</dbReference>
<feature type="transmembrane region" description="Helical" evidence="10">
    <location>
        <begin position="167"/>
        <end position="184"/>
    </location>
</feature>
<keyword evidence="4" id="KW-0997">Cell inner membrane</keyword>
<dbReference type="PROSITE" id="PS00713">
    <property type="entry name" value="NA_DICARBOXYL_SYMP_1"/>
    <property type="match status" value="1"/>
</dbReference>
<dbReference type="Proteomes" id="UP000326557">
    <property type="component" value="Unassembled WGS sequence"/>
</dbReference>
<feature type="transmembrane region" description="Helical" evidence="10">
    <location>
        <begin position="94"/>
        <end position="116"/>
    </location>
</feature>
<feature type="transmembrane region" description="Helical" evidence="10">
    <location>
        <begin position="64"/>
        <end position="82"/>
    </location>
</feature>
<organism evidence="11 12">
    <name type="scientific">Pseudomonas fluorescens</name>
    <dbReference type="NCBI Taxonomy" id="294"/>
    <lineage>
        <taxon>Bacteria</taxon>
        <taxon>Pseudomonadati</taxon>
        <taxon>Pseudomonadota</taxon>
        <taxon>Gammaproteobacteria</taxon>
        <taxon>Pseudomonadales</taxon>
        <taxon>Pseudomonadaceae</taxon>
        <taxon>Pseudomonas</taxon>
    </lineage>
</organism>
<protein>
    <submittedName>
        <fullName evidence="11">Aerobic C4-dicarboxylate transport protein</fullName>
    </submittedName>
</protein>
<dbReference type="FunFam" id="1.10.3860.10:FF:000001">
    <property type="entry name" value="C4-dicarboxylate transport protein"/>
    <property type="match status" value="1"/>
</dbReference>
<dbReference type="InterPro" id="IPR001991">
    <property type="entry name" value="Na-dicarboxylate_symporter"/>
</dbReference>
<evidence type="ECO:0000256" key="5">
    <source>
        <dbReference type="ARBA" id="ARBA00022692"/>
    </source>
</evidence>
<proteinExistence type="predicted"/>
<evidence type="ECO:0000256" key="10">
    <source>
        <dbReference type="SAM" id="Phobius"/>
    </source>
</evidence>
<evidence type="ECO:0000256" key="1">
    <source>
        <dbReference type="ARBA" id="ARBA00004651"/>
    </source>
</evidence>
<dbReference type="PANTHER" id="PTHR42865">
    <property type="entry name" value="PROTON/GLUTAMATE-ASPARTATE SYMPORTER"/>
    <property type="match status" value="1"/>
</dbReference>
<dbReference type="InterPro" id="IPR018107">
    <property type="entry name" value="Na-dicarboxylate_symporter_CS"/>
</dbReference>
<dbReference type="PANTHER" id="PTHR42865:SF1">
    <property type="entry name" value="AEROBIC C4-DICARBOXYLATE TRANSPORT PROTEIN"/>
    <property type="match status" value="1"/>
</dbReference>
<dbReference type="PRINTS" id="PR00173">
    <property type="entry name" value="EDTRNSPORT"/>
</dbReference>
<feature type="transmembrane region" description="Helical" evidence="10">
    <location>
        <begin position="26"/>
        <end position="44"/>
    </location>
</feature>
<feature type="transmembrane region" description="Helical" evidence="10">
    <location>
        <begin position="363"/>
        <end position="390"/>
    </location>
</feature>
<evidence type="ECO:0000256" key="2">
    <source>
        <dbReference type="ARBA" id="ARBA00022448"/>
    </source>
</evidence>
<dbReference type="GO" id="GO:0015366">
    <property type="term" value="F:malate:proton symporter activity"/>
    <property type="evidence" value="ECO:0007669"/>
    <property type="project" value="TreeGrafter"/>
</dbReference>
<gene>
    <name evidence="11" type="primary">dctA_1</name>
    <name evidence="11" type="ORF">PS704_00845</name>
</gene>
<dbReference type="GO" id="GO:0015138">
    <property type="term" value="F:fumarate transmembrane transporter activity"/>
    <property type="evidence" value="ECO:0007669"/>
    <property type="project" value="TreeGrafter"/>
</dbReference>
<keyword evidence="2" id="KW-0813">Transport</keyword>
<evidence type="ECO:0000313" key="12">
    <source>
        <dbReference type="Proteomes" id="UP000326557"/>
    </source>
</evidence>
<evidence type="ECO:0000256" key="4">
    <source>
        <dbReference type="ARBA" id="ARBA00022519"/>
    </source>
</evidence>
<keyword evidence="7 10" id="KW-1133">Transmembrane helix</keyword>
<feature type="region of interest" description="Disordered" evidence="9">
    <location>
        <begin position="434"/>
        <end position="456"/>
    </location>
</feature>
<feature type="transmembrane region" description="Helical" evidence="10">
    <location>
        <begin position="323"/>
        <end position="343"/>
    </location>
</feature>
<dbReference type="Pfam" id="PF00375">
    <property type="entry name" value="SDF"/>
    <property type="match status" value="1"/>
</dbReference>
<evidence type="ECO:0000256" key="7">
    <source>
        <dbReference type="ARBA" id="ARBA00022989"/>
    </source>
</evidence>
<evidence type="ECO:0000313" key="11">
    <source>
        <dbReference type="EMBL" id="VVN77766.1"/>
    </source>
</evidence>
<name>A0A5E7AFK7_PSEFL</name>
<keyword evidence="3" id="KW-1003">Cell membrane</keyword>
<reference evidence="11 12" key="1">
    <citation type="submission" date="2019-09" db="EMBL/GenBank/DDBJ databases">
        <authorList>
            <person name="Chandra G."/>
            <person name="Truman W A."/>
        </authorList>
    </citation>
    <scope>NUCLEOTIDE SEQUENCE [LARGE SCALE GENOMIC DNA]</scope>
    <source>
        <strain evidence="11">PS704</strain>
    </source>
</reference>
<evidence type="ECO:0000256" key="8">
    <source>
        <dbReference type="ARBA" id="ARBA00023136"/>
    </source>
</evidence>
<evidence type="ECO:0000256" key="9">
    <source>
        <dbReference type="SAM" id="MobiDB-lite"/>
    </source>
</evidence>
<accession>A0A5E7AFK7</accession>
<dbReference type="AlphaFoldDB" id="A0A5E7AFK7"/>
<dbReference type="NCBIfam" id="NF002461">
    <property type="entry name" value="PRK01663.1"/>
    <property type="match status" value="1"/>
</dbReference>
<dbReference type="EMBL" id="CABVHP010000002">
    <property type="protein sequence ID" value="VVN77766.1"/>
    <property type="molecule type" value="Genomic_DNA"/>
</dbReference>
<sequence>MSPSHCRLCISTILKMGDAMKVVKSLYFQILCAVLLGVLVGHFWSQQAIALKPLGDAFIKLIKMMIAPVVFCTIVTGIAGMSDKRSLGRLLSKTMLLFLALTVISLIIGLVSVYLFKPGAGMNIDPTQLSTKGLSQYTDSAAKLGVVEFFMHIIPDTFIGAFNKGEVLPVLFIAVLSGFALSAIGERGKPVLDVLESASHMVFKIFSYLMRFAPIGAFGALAFTVGQYGITSLGSLAKLIMTLYIACAFFVFVVLGSICRANGFSLWKLLRYFREEFLVVLGTSSTEPVMPRMLEKLEALGCKKGVVGLVLPTGYSFNLDGTAIYLSLAAVFIAQACNIELSLTQTVTMLAIMLLSSKGAAGVTGAGFVALASTLTVIHDIPLAGLALLIGIDRFMSEARALTSLASNAVATVVMSISENACDRETLMRTLDGKPSPVLTPTQSEHWDGHKVTEQV</sequence>
<keyword evidence="5 10" id="KW-0812">Transmembrane</keyword>
<feature type="transmembrane region" description="Helical" evidence="10">
    <location>
        <begin position="205"/>
        <end position="230"/>
    </location>
</feature>
<feature type="compositionally biased region" description="Basic and acidic residues" evidence="9">
    <location>
        <begin position="445"/>
        <end position="456"/>
    </location>
</feature>
<evidence type="ECO:0000256" key="3">
    <source>
        <dbReference type="ARBA" id="ARBA00022475"/>
    </source>
</evidence>
<dbReference type="GO" id="GO:0015141">
    <property type="term" value="F:succinate transmembrane transporter activity"/>
    <property type="evidence" value="ECO:0007669"/>
    <property type="project" value="TreeGrafter"/>
</dbReference>